<dbReference type="Proteomes" id="UP001225596">
    <property type="component" value="Unassembled WGS sequence"/>
</dbReference>
<evidence type="ECO:0000313" key="3">
    <source>
        <dbReference type="EMBL" id="MDQ9170071.1"/>
    </source>
</evidence>
<reference evidence="3 4" key="1">
    <citation type="submission" date="2023-08" db="EMBL/GenBank/DDBJ databases">
        <title>Oxalobacteraceae gen .nov., isolated from river sludge outside the plant.</title>
        <authorList>
            <person name="Zhao S.Y."/>
        </authorList>
    </citation>
    <scope>NUCLEOTIDE SEQUENCE [LARGE SCALE GENOMIC DNA]</scope>
    <source>
        <strain evidence="3 4">R-40</strain>
    </source>
</reference>
<dbReference type="EMBL" id="JAUYVH010000002">
    <property type="protein sequence ID" value="MDQ9170071.1"/>
    <property type="molecule type" value="Genomic_DNA"/>
</dbReference>
<feature type="region of interest" description="Disordered" evidence="1">
    <location>
        <begin position="1"/>
        <end position="21"/>
    </location>
</feature>
<feature type="transmembrane region" description="Helical" evidence="2">
    <location>
        <begin position="47"/>
        <end position="80"/>
    </location>
</feature>
<protein>
    <submittedName>
        <fullName evidence="3">Uncharacterized protein</fullName>
    </submittedName>
</protein>
<name>A0ABU1BNQ1_9BURK</name>
<sequence length="99" mass="11074">MNEKPDWELVDDEPQPKQRFSQSEFSGKNFLYTMLGKYPRLKLAGMATIGIMVVAVITLFSLIALAGATVASVLILFVAWCKAKFVKDSKSYNIHIFGK</sequence>
<accession>A0ABU1BNQ1</accession>
<keyword evidence="4" id="KW-1185">Reference proteome</keyword>
<comment type="caution">
    <text evidence="3">The sequence shown here is derived from an EMBL/GenBank/DDBJ whole genome shotgun (WGS) entry which is preliminary data.</text>
</comment>
<dbReference type="RefSeq" id="WP_338435987.1">
    <property type="nucleotide sequence ID" value="NZ_JAUYVH010000002.1"/>
</dbReference>
<gene>
    <name evidence="3" type="ORF">Q8A64_06550</name>
</gene>
<proteinExistence type="predicted"/>
<evidence type="ECO:0000313" key="4">
    <source>
        <dbReference type="Proteomes" id="UP001225596"/>
    </source>
</evidence>
<keyword evidence="2" id="KW-0812">Transmembrane</keyword>
<organism evidence="3 4">
    <name type="scientific">Keguizhuia sedimenti</name>
    <dbReference type="NCBI Taxonomy" id="3064264"/>
    <lineage>
        <taxon>Bacteria</taxon>
        <taxon>Pseudomonadati</taxon>
        <taxon>Pseudomonadota</taxon>
        <taxon>Betaproteobacteria</taxon>
        <taxon>Burkholderiales</taxon>
        <taxon>Oxalobacteraceae</taxon>
        <taxon>Keguizhuia</taxon>
    </lineage>
</organism>
<keyword evidence="2" id="KW-1133">Transmembrane helix</keyword>
<keyword evidence="2" id="KW-0472">Membrane</keyword>
<evidence type="ECO:0000256" key="1">
    <source>
        <dbReference type="SAM" id="MobiDB-lite"/>
    </source>
</evidence>
<evidence type="ECO:0000256" key="2">
    <source>
        <dbReference type="SAM" id="Phobius"/>
    </source>
</evidence>